<keyword evidence="12" id="KW-0521">NADP</keyword>
<dbReference type="SUPFAM" id="SSF51905">
    <property type="entry name" value="FAD/NAD(P)-binding domain"/>
    <property type="match status" value="1"/>
</dbReference>
<dbReference type="InterPro" id="IPR036188">
    <property type="entry name" value="FAD/NAD-bd_sf"/>
</dbReference>
<dbReference type="NCBIfam" id="NF004776">
    <property type="entry name" value="PRK06116.1"/>
    <property type="match status" value="1"/>
</dbReference>
<sequence>MIRLRHLIRSMSTMASFDLLVIGGGSGGLACARRAASYGARVAVVEHGPLGGTCVNVGCVPKKVTFNASSLAEGIVDAKDYGFSVDAPSSIDYGYFKEKRDAYIKRLNGIYERNLEKEKVTLIRGNAKFSSPTSIDVDGVEYEASKFVIAVGGKPSPVTIQGGEHALNSDDFFKLKSIPKKVAVVGAGYIAVELAGIYNGLGAETHLFIRHGSALRKFDSMIQKHVMDELNSNGVIVHTSTDIKKISKQTSDNHVSLHTDSQVISGFEHVMYAIGRIPLTAELQLDKCNVKLDSRSYIPTNAFEETNVPHIFAIGDVNGKMELTPVAIAAGRKLSDRLFGGDKHAKSMLDYSAVPTVVFNHPPIGSIGLTEAEARVAYSDVKVYTSEFTNMYFSMCERKPKTAMKIICAGSEEKVLGIHMIGLGVDEILQGFGVAVKMGATKADIDRCVAIHPTSAEELVTMR</sequence>
<dbReference type="InterPro" id="IPR001100">
    <property type="entry name" value="Pyr_nuc-diS_OxRdtase"/>
</dbReference>
<evidence type="ECO:0000256" key="6">
    <source>
        <dbReference type="ARBA" id="ARBA00023157"/>
    </source>
</evidence>
<keyword evidence="12" id="KW-0963">Cytoplasm</keyword>
<keyword evidence="13" id="KW-0732">Signal</keyword>
<evidence type="ECO:0000313" key="16">
    <source>
        <dbReference type="EMBL" id="CRZ08994.1"/>
    </source>
</evidence>
<dbReference type="GO" id="GO:0050661">
    <property type="term" value="F:NADP binding"/>
    <property type="evidence" value="ECO:0007669"/>
    <property type="project" value="InterPro"/>
</dbReference>
<dbReference type="AlphaFoldDB" id="A0A0H5RJV1"/>
<evidence type="ECO:0000256" key="5">
    <source>
        <dbReference type="ARBA" id="ARBA00023002"/>
    </source>
</evidence>
<comment type="function">
    <text evidence="12">Catalyzes the reduction of glutathione disulfide (GSSG) to reduced glutathione (GSH). Constitutes the major mechanism to maintain a high GSH:GSSG ratio in the cytosol.</text>
</comment>
<evidence type="ECO:0000256" key="7">
    <source>
        <dbReference type="ARBA" id="ARBA00023284"/>
    </source>
</evidence>
<dbReference type="InterPro" id="IPR012999">
    <property type="entry name" value="Pyr_OxRdtase_I_AS"/>
</dbReference>
<proteinExistence type="inferred from homology"/>
<dbReference type="GO" id="GO:0034599">
    <property type="term" value="P:cellular response to oxidative stress"/>
    <property type="evidence" value="ECO:0007669"/>
    <property type="project" value="TreeGrafter"/>
</dbReference>
<comment type="catalytic activity">
    <reaction evidence="12">
        <text>2 glutathione + NADP(+) = glutathione disulfide + NADPH + H(+)</text>
        <dbReference type="Rhea" id="RHEA:11740"/>
        <dbReference type="ChEBI" id="CHEBI:15378"/>
        <dbReference type="ChEBI" id="CHEBI:57783"/>
        <dbReference type="ChEBI" id="CHEBI:57925"/>
        <dbReference type="ChEBI" id="CHEBI:58297"/>
        <dbReference type="ChEBI" id="CHEBI:58349"/>
        <dbReference type="EC" id="1.8.1.7"/>
    </reaction>
</comment>
<keyword evidence="6" id="KW-1015">Disulfide bond</keyword>
<dbReference type="GO" id="GO:0005829">
    <property type="term" value="C:cytosol"/>
    <property type="evidence" value="ECO:0007669"/>
    <property type="project" value="TreeGrafter"/>
</dbReference>
<evidence type="ECO:0000256" key="9">
    <source>
        <dbReference type="PIRSR" id="PIRSR000350-3"/>
    </source>
</evidence>
<dbReference type="PRINTS" id="PR00368">
    <property type="entry name" value="FADPNR"/>
</dbReference>
<keyword evidence="7 11" id="KW-0676">Redox-active center</keyword>
<organism evidence="16">
    <name type="scientific">Spongospora subterranea</name>
    <dbReference type="NCBI Taxonomy" id="70186"/>
    <lineage>
        <taxon>Eukaryota</taxon>
        <taxon>Sar</taxon>
        <taxon>Rhizaria</taxon>
        <taxon>Endomyxa</taxon>
        <taxon>Phytomyxea</taxon>
        <taxon>Plasmodiophorida</taxon>
        <taxon>Plasmodiophoridae</taxon>
        <taxon>Spongospora</taxon>
    </lineage>
</organism>
<feature type="active site" description="Proton acceptor" evidence="8">
    <location>
        <position position="452"/>
    </location>
</feature>
<feature type="binding site" evidence="9">
    <location>
        <position position="275"/>
    </location>
    <ligand>
        <name>NAD(+)</name>
        <dbReference type="ChEBI" id="CHEBI:57540"/>
    </ligand>
</feature>
<feature type="disulfide bond" description="Redox-active" evidence="10">
    <location>
        <begin position="54"/>
        <end position="59"/>
    </location>
</feature>
<evidence type="ECO:0000256" key="11">
    <source>
        <dbReference type="RuleBase" id="RU003691"/>
    </source>
</evidence>
<dbReference type="PANTHER" id="PTHR42737:SF2">
    <property type="entry name" value="GLUTATHIONE REDUCTASE"/>
    <property type="match status" value="1"/>
</dbReference>
<evidence type="ECO:0000256" key="4">
    <source>
        <dbReference type="ARBA" id="ARBA00022827"/>
    </source>
</evidence>
<keyword evidence="3 11" id="KW-0285">Flavoprotein</keyword>
<dbReference type="EC" id="1.8.1.7" evidence="12"/>
<keyword evidence="4 9" id="KW-0274">FAD</keyword>
<dbReference type="PANTHER" id="PTHR42737">
    <property type="entry name" value="GLUTATHIONE REDUCTASE"/>
    <property type="match status" value="1"/>
</dbReference>
<evidence type="ECO:0000259" key="14">
    <source>
        <dbReference type="Pfam" id="PF02852"/>
    </source>
</evidence>
<dbReference type="GO" id="GO:0050660">
    <property type="term" value="F:flavin adenine dinucleotide binding"/>
    <property type="evidence" value="ECO:0007669"/>
    <property type="project" value="InterPro"/>
</dbReference>
<dbReference type="PRINTS" id="PR00411">
    <property type="entry name" value="PNDRDTASEI"/>
</dbReference>
<dbReference type="InterPro" id="IPR023753">
    <property type="entry name" value="FAD/NAD-binding_dom"/>
</dbReference>
<keyword evidence="9" id="KW-0520">NAD</keyword>
<dbReference type="GO" id="GO:0005739">
    <property type="term" value="C:mitochondrion"/>
    <property type="evidence" value="ECO:0007669"/>
    <property type="project" value="TreeGrafter"/>
</dbReference>
<evidence type="ECO:0000256" key="13">
    <source>
        <dbReference type="SAM" id="SignalP"/>
    </source>
</evidence>
<dbReference type="GO" id="GO:0004362">
    <property type="term" value="F:glutathione-disulfide reductase (NADPH) activity"/>
    <property type="evidence" value="ECO:0007669"/>
    <property type="project" value="UniProtKB-EC"/>
</dbReference>
<dbReference type="SUPFAM" id="SSF55424">
    <property type="entry name" value="FAD/NAD-linked reductases, dimerisation (C-terminal) domain"/>
    <property type="match status" value="1"/>
</dbReference>
<dbReference type="InterPro" id="IPR006322">
    <property type="entry name" value="Glutathione_Rdtase_euk/bac"/>
</dbReference>
<evidence type="ECO:0000256" key="10">
    <source>
        <dbReference type="PIRSR" id="PIRSR000350-4"/>
    </source>
</evidence>
<feature type="binding site" evidence="9">
    <location>
        <position position="316"/>
    </location>
    <ligand>
        <name>FAD</name>
        <dbReference type="ChEBI" id="CHEBI:57692"/>
    </ligand>
</feature>
<name>A0A0H5RJV1_9EUKA</name>
<dbReference type="InterPro" id="IPR046952">
    <property type="entry name" value="GSHR/TRXR-like"/>
</dbReference>
<dbReference type="Pfam" id="PF07992">
    <property type="entry name" value="Pyr_redox_2"/>
    <property type="match status" value="1"/>
</dbReference>
<comment type="subunit">
    <text evidence="2">Homodimer.</text>
</comment>
<dbReference type="FunFam" id="3.30.390.30:FF:000003">
    <property type="entry name" value="Glutathione reductase"/>
    <property type="match status" value="1"/>
</dbReference>
<dbReference type="PROSITE" id="PS00076">
    <property type="entry name" value="PYRIDINE_REDOX_1"/>
    <property type="match status" value="1"/>
</dbReference>
<dbReference type="GO" id="GO:0045454">
    <property type="term" value="P:cell redox homeostasis"/>
    <property type="evidence" value="ECO:0007669"/>
    <property type="project" value="InterPro"/>
</dbReference>
<evidence type="ECO:0000256" key="12">
    <source>
        <dbReference type="RuleBase" id="RU365016"/>
    </source>
</evidence>
<evidence type="ECO:0000256" key="3">
    <source>
        <dbReference type="ARBA" id="ARBA00022630"/>
    </source>
</evidence>
<feature type="signal peptide" evidence="13">
    <location>
        <begin position="1"/>
        <end position="15"/>
    </location>
</feature>
<feature type="chain" id="PRO_5012972193" description="Glutathione reductase" evidence="13">
    <location>
        <begin position="16"/>
        <end position="463"/>
    </location>
</feature>
<comment type="subcellular location">
    <subcellularLocation>
        <location evidence="12">Cytoplasm</location>
    </subcellularLocation>
</comment>
<dbReference type="Pfam" id="PF02852">
    <property type="entry name" value="Pyr_redox_dim"/>
    <property type="match status" value="1"/>
</dbReference>
<evidence type="ECO:0000256" key="2">
    <source>
        <dbReference type="ARBA" id="ARBA00011738"/>
    </source>
</evidence>
<dbReference type="FunFam" id="3.50.50.60:FF:000235">
    <property type="entry name" value="Glutathione reductase"/>
    <property type="match status" value="1"/>
</dbReference>
<reference evidence="16" key="1">
    <citation type="submission" date="2015-04" db="EMBL/GenBank/DDBJ databases">
        <title>The genome sequence of the plant pathogenic Rhizarian Plasmodiophora brassicae reveals insights in its biotrophic life cycle and the origin of chitin synthesis.</title>
        <authorList>
            <person name="Schwelm A."/>
            <person name="Fogelqvist J."/>
            <person name="Knaust A."/>
            <person name="Julke S."/>
            <person name="Lilja T."/>
            <person name="Dhandapani V."/>
            <person name="Bonilla-Rosso G."/>
            <person name="Karlsson M."/>
            <person name="Shevchenko A."/>
            <person name="Choi S.R."/>
            <person name="Kim H.G."/>
            <person name="Park J.Y."/>
            <person name="Lim Y.P."/>
            <person name="Ludwig-Muller J."/>
            <person name="Dixelius C."/>
        </authorList>
    </citation>
    <scope>NUCLEOTIDE SEQUENCE</scope>
    <source>
        <tissue evidence="16">Potato root galls</tissue>
    </source>
</reference>
<evidence type="ECO:0000256" key="8">
    <source>
        <dbReference type="PIRSR" id="PIRSR000350-2"/>
    </source>
</evidence>
<dbReference type="GO" id="GO:0006749">
    <property type="term" value="P:glutathione metabolic process"/>
    <property type="evidence" value="ECO:0007669"/>
    <property type="project" value="InterPro"/>
</dbReference>
<evidence type="ECO:0000259" key="15">
    <source>
        <dbReference type="Pfam" id="PF07992"/>
    </source>
</evidence>
<dbReference type="EMBL" id="HACM01008552">
    <property type="protein sequence ID" value="CRZ08994.1"/>
    <property type="molecule type" value="Transcribed_RNA"/>
</dbReference>
<feature type="domain" description="FAD/NAD(P)-binding" evidence="15">
    <location>
        <begin position="17"/>
        <end position="331"/>
    </location>
</feature>
<dbReference type="PIRSF" id="PIRSF000350">
    <property type="entry name" value="Mercury_reductase_MerA"/>
    <property type="match status" value="1"/>
</dbReference>
<dbReference type="PROSITE" id="PS51257">
    <property type="entry name" value="PROKAR_LIPOPROTEIN"/>
    <property type="match status" value="1"/>
</dbReference>
<comment type="cofactor">
    <cofactor evidence="9">
        <name>FAD</name>
        <dbReference type="ChEBI" id="CHEBI:57692"/>
    </cofactor>
    <text evidence="9">Binds 1 FAD per subunit.</text>
</comment>
<protein>
    <recommendedName>
        <fullName evidence="12">Glutathione reductase</fullName>
        <ecNumber evidence="12">1.8.1.7</ecNumber>
    </recommendedName>
</protein>
<keyword evidence="5 11" id="KW-0560">Oxidoreductase</keyword>
<evidence type="ECO:0000256" key="1">
    <source>
        <dbReference type="ARBA" id="ARBA00007532"/>
    </source>
</evidence>
<keyword evidence="9" id="KW-0547">Nucleotide-binding</keyword>
<feature type="binding site" evidence="9">
    <location>
        <position position="63"/>
    </location>
    <ligand>
        <name>FAD</name>
        <dbReference type="ChEBI" id="CHEBI:57692"/>
    </ligand>
</feature>
<accession>A0A0H5RJV1</accession>
<dbReference type="InterPro" id="IPR004099">
    <property type="entry name" value="Pyr_nucl-diS_OxRdtase_dimer"/>
</dbReference>
<dbReference type="Gene3D" id="3.50.50.60">
    <property type="entry name" value="FAD/NAD(P)-binding domain"/>
    <property type="match status" value="2"/>
</dbReference>
<dbReference type="InterPro" id="IPR016156">
    <property type="entry name" value="FAD/NAD-linked_Rdtase_dimer_sf"/>
</dbReference>
<dbReference type="Gene3D" id="3.30.390.30">
    <property type="match status" value="1"/>
</dbReference>
<feature type="binding site" evidence="9">
    <location>
        <begin position="186"/>
        <end position="193"/>
    </location>
    <ligand>
        <name>NAD(+)</name>
        <dbReference type="ChEBI" id="CHEBI:57540"/>
    </ligand>
</feature>
<dbReference type="NCBIfam" id="TIGR01421">
    <property type="entry name" value="gluta_reduc_1"/>
    <property type="match status" value="1"/>
</dbReference>
<comment type="similarity">
    <text evidence="1 11">Belongs to the class-I pyridine nucleotide-disulfide oxidoreductase family.</text>
</comment>
<feature type="domain" description="Pyridine nucleotide-disulphide oxidoreductase dimerisation" evidence="14">
    <location>
        <begin position="354"/>
        <end position="462"/>
    </location>
</feature>